<dbReference type="RefSeq" id="WP_010849896.1">
    <property type="nucleotide sequence ID" value="NZ_HF570956.1"/>
</dbReference>
<reference evidence="1 2" key="1">
    <citation type="journal article" date="2013" name="ISME J.">
        <title>A metabolic model for members of the genus Tetrasphaera involved in enhanced biological phosphorus removal.</title>
        <authorList>
            <person name="Kristiansen R."/>
            <person name="Nguyen H.T.T."/>
            <person name="Saunders A.M."/>
            <person name="Nielsen J.L."/>
            <person name="Wimmer R."/>
            <person name="Le V.Q."/>
            <person name="McIlroy S.J."/>
            <person name="Petrovski S."/>
            <person name="Seviour R.J."/>
            <person name="Calteau A."/>
            <person name="Nielsen K.L."/>
            <person name="Nielsen P.H."/>
        </authorList>
    </citation>
    <scope>NUCLEOTIDE SEQUENCE [LARGE SCALE GENOMIC DNA]</scope>
    <source>
        <strain evidence="1 2">Lp2</strain>
    </source>
</reference>
<dbReference type="HOGENOM" id="CLU_147945_2_1_11"/>
<name>N0E2Q5_9MICO</name>
<gene>
    <name evidence="1" type="ORF">BN10_480019</name>
</gene>
<dbReference type="OrthoDB" id="530515at2"/>
<sequence length="117" mass="12389">MAHIRIDKTEQTLTVDLSAVEVVESLHRDLTVPLSSVLSARVTDKALGEVFGMRFPGTGLPGLELVGTFISADLGRTFAVCHGRGEGVVIELDVDVAGFDRVVATVDDPEAIVAELS</sequence>
<proteinExistence type="predicted"/>
<accession>N0E2Q5</accession>
<evidence type="ECO:0000313" key="2">
    <source>
        <dbReference type="Proteomes" id="UP000013167"/>
    </source>
</evidence>
<organism evidence="1 2">
    <name type="scientific">Phycicoccus elongatus Lp2</name>
    <dbReference type="NCBI Taxonomy" id="1193181"/>
    <lineage>
        <taxon>Bacteria</taxon>
        <taxon>Bacillati</taxon>
        <taxon>Actinomycetota</taxon>
        <taxon>Actinomycetes</taxon>
        <taxon>Micrococcales</taxon>
        <taxon>Intrasporangiaceae</taxon>
        <taxon>Phycicoccus</taxon>
    </lineage>
</organism>
<dbReference type="Proteomes" id="UP000013167">
    <property type="component" value="Unassembled WGS sequence"/>
</dbReference>
<evidence type="ECO:0000313" key="1">
    <source>
        <dbReference type="EMBL" id="CCH70020.1"/>
    </source>
</evidence>
<dbReference type="STRING" id="1193181.BN10_480019"/>
<keyword evidence="2" id="KW-1185">Reference proteome</keyword>
<dbReference type="AlphaFoldDB" id="N0E2Q5"/>
<dbReference type="EMBL" id="CAIZ01000117">
    <property type="protein sequence ID" value="CCH70020.1"/>
    <property type="molecule type" value="Genomic_DNA"/>
</dbReference>
<comment type="caution">
    <text evidence="1">The sequence shown here is derived from an EMBL/GenBank/DDBJ whole genome shotgun (WGS) entry which is preliminary data.</text>
</comment>
<protein>
    <submittedName>
        <fullName evidence="1">Uncharacterized protein</fullName>
    </submittedName>
</protein>